<feature type="signal peptide" evidence="1">
    <location>
        <begin position="1"/>
        <end position="25"/>
    </location>
</feature>
<keyword evidence="1" id="KW-0732">Signal</keyword>
<dbReference type="Proteomes" id="UP000198287">
    <property type="component" value="Unassembled WGS sequence"/>
</dbReference>
<keyword evidence="3" id="KW-1185">Reference proteome</keyword>
<dbReference type="EMBL" id="LNIX01000003">
    <property type="protein sequence ID" value="OXA58691.1"/>
    <property type="molecule type" value="Genomic_DNA"/>
</dbReference>
<evidence type="ECO:0000313" key="3">
    <source>
        <dbReference type="Proteomes" id="UP000198287"/>
    </source>
</evidence>
<accession>A0A226EPE7</accession>
<comment type="caution">
    <text evidence="2">The sequence shown here is derived from an EMBL/GenBank/DDBJ whole genome shotgun (WGS) entry which is preliminary data.</text>
</comment>
<evidence type="ECO:0000313" key="2">
    <source>
        <dbReference type="EMBL" id="OXA58691.1"/>
    </source>
</evidence>
<evidence type="ECO:0000256" key="1">
    <source>
        <dbReference type="SAM" id="SignalP"/>
    </source>
</evidence>
<proteinExistence type="predicted"/>
<sequence>MEKVGLNFLTILLIIVGLIASPTFATSESSEEKDDIPEFKNFTGMKNGGCYMTSCESYVLCKWSYSEVLVDKRNCPYGKERKLCCIPTPGCIDTPCKPHHVECQDGRVEMSRDVVICDSTAPPMTTLLCCNEGYKPPCFNTSCSSGEGGECPDGYEEADRGVGEEWGCPYKGRFVYGKKTCCLTPPKESSEEDDDDDDESGVSSDKSSMVLIVMVWLMGAAYNMH</sequence>
<dbReference type="AlphaFoldDB" id="A0A226EPE7"/>
<name>A0A226EPE7_FOLCA</name>
<protein>
    <submittedName>
        <fullName evidence="2">Uncharacterized protein</fullName>
    </submittedName>
</protein>
<organism evidence="2 3">
    <name type="scientific">Folsomia candida</name>
    <name type="common">Springtail</name>
    <dbReference type="NCBI Taxonomy" id="158441"/>
    <lineage>
        <taxon>Eukaryota</taxon>
        <taxon>Metazoa</taxon>
        <taxon>Ecdysozoa</taxon>
        <taxon>Arthropoda</taxon>
        <taxon>Hexapoda</taxon>
        <taxon>Collembola</taxon>
        <taxon>Entomobryomorpha</taxon>
        <taxon>Isotomoidea</taxon>
        <taxon>Isotomidae</taxon>
        <taxon>Proisotominae</taxon>
        <taxon>Folsomia</taxon>
    </lineage>
</organism>
<feature type="chain" id="PRO_5013393579" evidence="1">
    <location>
        <begin position="26"/>
        <end position="225"/>
    </location>
</feature>
<reference evidence="2 3" key="1">
    <citation type="submission" date="2015-12" db="EMBL/GenBank/DDBJ databases">
        <title>The genome of Folsomia candida.</title>
        <authorList>
            <person name="Faddeeva A."/>
            <person name="Derks M.F."/>
            <person name="Anvar Y."/>
            <person name="Smit S."/>
            <person name="Van Straalen N."/>
            <person name="Roelofs D."/>
        </authorList>
    </citation>
    <scope>NUCLEOTIDE SEQUENCE [LARGE SCALE GENOMIC DNA]</scope>
    <source>
        <strain evidence="2 3">VU population</strain>
        <tissue evidence="2">Whole body</tissue>
    </source>
</reference>
<gene>
    <name evidence="2" type="ORF">Fcan01_06471</name>
</gene>